<comment type="caution">
    <text evidence="2">The sequence shown here is derived from an EMBL/GenBank/DDBJ whole genome shotgun (WGS) entry which is preliminary data.</text>
</comment>
<feature type="chain" id="PRO_5032808731" description="DUF4440 domain-containing protein" evidence="1">
    <location>
        <begin position="20"/>
        <end position="153"/>
    </location>
</feature>
<protein>
    <recommendedName>
        <fullName evidence="3">DUF4440 domain-containing protein</fullName>
    </recommendedName>
</protein>
<name>A0A832A421_9BACT</name>
<dbReference type="SUPFAM" id="SSF54427">
    <property type="entry name" value="NTF2-like"/>
    <property type="match status" value="1"/>
</dbReference>
<reference evidence="2" key="1">
    <citation type="journal article" date="2020" name="mSystems">
        <title>Genome- and Community-Level Interaction Insights into Carbon Utilization and Element Cycling Functions of Hydrothermarchaeota in Hydrothermal Sediment.</title>
        <authorList>
            <person name="Zhou Z."/>
            <person name="Liu Y."/>
            <person name="Xu W."/>
            <person name="Pan J."/>
            <person name="Luo Z.H."/>
            <person name="Li M."/>
        </authorList>
    </citation>
    <scope>NUCLEOTIDE SEQUENCE [LARGE SCALE GENOMIC DNA]</scope>
    <source>
        <strain evidence="2">SpSt-456</strain>
    </source>
</reference>
<sequence>MGVRLTVLVCLMFSLNACAGLGGGPPAKETETSLEARVAGYWEAQQRGDEEAVMAFVDPQGRPSFLASRERWKRAQGASRLTAWSLRRLSVSGDEATVEVETTFQVHHPLLGKDPLEIRSTSRDRWVRRQGLWYVVVEEPSLEKLLEQYRRKP</sequence>
<dbReference type="AlphaFoldDB" id="A0A832A421"/>
<proteinExistence type="predicted"/>
<evidence type="ECO:0008006" key="3">
    <source>
        <dbReference type="Google" id="ProtNLM"/>
    </source>
</evidence>
<dbReference type="EMBL" id="DSTK01000038">
    <property type="protein sequence ID" value="HFK98208.1"/>
    <property type="molecule type" value="Genomic_DNA"/>
</dbReference>
<organism evidence="2">
    <name type="scientific">Desulfacinum infernum</name>
    <dbReference type="NCBI Taxonomy" id="35837"/>
    <lineage>
        <taxon>Bacteria</taxon>
        <taxon>Pseudomonadati</taxon>
        <taxon>Thermodesulfobacteriota</taxon>
        <taxon>Syntrophobacteria</taxon>
        <taxon>Syntrophobacterales</taxon>
        <taxon>Syntrophobacteraceae</taxon>
        <taxon>Desulfacinum</taxon>
    </lineage>
</organism>
<dbReference type="InterPro" id="IPR032710">
    <property type="entry name" value="NTF2-like_dom_sf"/>
</dbReference>
<feature type="signal peptide" evidence="1">
    <location>
        <begin position="1"/>
        <end position="19"/>
    </location>
</feature>
<evidence type="ECO:0000256" key="1">
    <source>
        <dbReference type="SAM" id="SignalP"/>
    </source>
</evidence>
<accession>A0A832A421</accession>
<keyword evidence="1" id="KW-0732">Signal</keyword>
<evidence type="ECO:0000313" key="2">
    <source>
        <dbReference type="EMBL" id="HFK98208.1"/>
    </source>
</evidence>
<gene>
    <name evidence="2" type="ORF">ENS06_12930</name>
</gene>